<accession>A0A0F9PE90</accession>
<dbReference type="AlphaFoldDB" id="A0A0F9PE90"/>
<dbReference type="EMBL" id="LAZR01002430">
    <property type="protein sequence ID" value="KKN30150.1"/>
    <property type="molecule type" value="Genomic_DNA"/>
</dbReference>
<proteinExistence type="predicted"/>
<name>A0A0F9PE90_9ZZZZ</name>
<reference evidence="1" key="1">
    <citation type="journal article" date="2015" name="Nature">
        <title>Complex archaea that bridge the gap between prokaryotes and eukaryotes.</title>
        <authorList>
            <person name="Spang A."/>
            <person name="Saw J.H."/>
            <person name="Jorgensen S.L."/>
            <person name="Zaremba-Niedzwiedzka K."/>
            <person name="Martijn J."/>
            <person name="Lind A.E."/>
            <person name="van Eijk R."/>
            <person name="Schleper C."/>
            <person name="Guy L."/>
            <person name="Ettema T.J."/>
        </authorList>
    </citation>
    <scope>NUCLEOTIDE SEQUENCE</scope>
</reference>
<gene>
    <name evidence="1" type="ORF">LCGC14_0836930</name>
</gene>
<evidence type="ECO:0000313" key="1">
    <source>
        <dbReference type="EMBL" id="KKN30150.1"/>
    </source>
</evidence>
<sequence>MGTTPIRRWRPPVVTDFPDWADERKRKSFIQQLDRALQIAFDNTSTIESNYIGKTPTVEGKLVNWGTAAIIGSGTVATGLTTIESVSLTIQGSTASDNALSYTVSGETLTIFVWQPTAAGDTTPIAETSSREIAWIVAGQ</sequence>
<comment type="caution">
    <text evidence="1">The sequence shown here is derived from an EMBL/GenBank/DDBJ whole genome shotgun (WGS) entry which is preliminary data.</text>
</comment>
<protein>
    <submittedName>
        <fullName evidence="1">Uncharacterized protein</fullName>
    </submittedName>
</protein>
<organism evidence="1">
    <name type="scientific">marine sediment metagenome</name>
    <dbReference type="NCBI Taxonomy" id="412755"/>
    <lineage>
        <taxon>unclassified sequences</taxon>
        <taxon>metagenomes</taxon>
        <taxon>ecological metagenomes</taxon>
    </lineage>
</organism>